<feature type="domain" description="ATPase AAA-type core" evidence="2">
    <location>
        <begin position="657"/>
        <end position="773"/>
    </location>
</feature>
<dbReference type="EMBL" id="CAEQ01002176">
    <property type="protein sequence ID" value="CCD16127.1"/>
    <property type="molecule type" value="Genomic_DNA"/>
</dbReference>
<dbReference type="GO" id="GO:0016887">
    <property type="term" value="F:ATP hydrolysis activity"/>
    <property type="evidence" value="ECO:0007669"/>
    <property type="project" value="InterPro"/>
</dbReference>
<evidence type="ECO:0000313" key="4">
    <source>
        <dbReference type="Proteomes" id="UP000000702"/>
    </source>
</evidence>
<protein>
    <submittedName>
        <fullName evidence="3">WGS project CAEQ00000000 data, annotated contig 415</fullName>
    </submittedName>
</protein>
<accession>F9WFQ0</accession>
<name>F9WFQ0_TRYCI</name>
<dbReference type="Pfam" id="PF00004">
    <property type="entry name" value="AAA"/>
    <property type="match status" value="1"/>
</dbReference>
<dbReference type="PROSITE" id="PS50096">
    <property type="entry name" value="IQ"/>
    <property type="match status" value="1"/>
</dbReference>
<dbReference type="PANTHER" id="PTHR14690">
    <property type="entry name" value="IQ MOTIF CONTAINING WITH AAA DOMAIN 1"/>
    <property type="match status" value="1"/>
</dbReference>
<reference evidence="4" key="1">
    <citation type="submission" date="2011-07" db="EMBL/GenBank/DDBJ databases">
        <title>Divergent evolution of antigenic variation in African trypanosomes.</title>
        <authorList>
            <person name="Jackson A.P."/>
            <person name="Berry A."/>
            <person name="Allison H.C."/>
            <person name="Burton P."/>
            <person name="Anderson J."/>
            <person name="Aslett M."/>
            <person name="Brown R."/>
            <person name="Corton N."/>
            <person name="Harris D."/>
            <person name="Hauser H."/>
            <person name="Gamble J."/>
            <person name="Gilderthorp R."/>
            <person name="McQuillan J."/>
            <person name="Quail M.A."/>
            <person name="Sanders M."/>
            <person name="Van Tonder A."/>
            <person name="Ginger M.L."/>
            <person name="Donelson J.E."/>
            <person name="Field M.C."/>
            <person name="Barry J.D."/>
            <person name="Berriman M."/>
            <person name="Hertz-Fowler C."/>
        </authorList>
    </citation>
    <scope>NUCLEOTIDE SEQUENCE [LARGE SCALE GENOMIC DNA]</scope>
    <source>
        <strain evidence="4">IL3000</strain>
    </source>
</reference>
<dbReference type="Gene3D" id="1.10.8.60">
    <property type="match status" value="1"/>
</dbReference>
<reference evidence="3 4" key="2">
    <citation type="journal article" date="2012" name="Proc. Natl. Acad. Sci. U.S.A.">
        <title>Antigenic diversity is generated by distinct evolutionary mechanisms in African trypanosome species.</title>
        <authorList>
            <person name="Jackson A.P."/>
            <person name="Berry A."/>
            <person name="Aslett M."/>
            <person name="Allison H.C."/>
            <person name="Burton P."/>
            <person name="Vavrova-Anderson J."/>
            <person name="Brown R."/>
            <person name="Browne H."/>
            <person name="Corton N."/>
            <person name="Hauser H."/>
            <person name="Gamble J."/>
            <person name="Gilderthorp R."/>
            <person name="Marcello L."/>
            <person name="McQuillan J."/>
            <person name="Otto T.D."/>
            <person name="Quail M.A."/>
            <person name="Sanders M.J."/>
            <person name="van Tonder A."/>
            <person name="Ginger M.L."/>
            <person name="Field M.C."/>
            <person name="Barry J.D."/>
            <person name="Hertz-Fowler C."/>
            <person name="Berriman M."/>
        </authorList>
    </citation>
    <scope>NUCLEOTIDE SEQUENCE [LARGE SCALE GENOMIC DNA]</scope>
    <source>
        <strain evidence="3 4">IL3000</strain>
    </source>
</reference>
<evidence type="ECO:0000313" key="3">
    <source>
        <dbReference type="EMBL" id="CCD16127.1"/>
    </source>
</evidence>
<dbReference type="VEuPathDB" id="TriTrypDB:TcIL3000_0_10780"/>
<dbReference type="PANTHER" id="PTHR14690:SF0">
    <property type="entry name" value="IQ MOTIF CONTAINING WITH AAA DOMAIN 1"/>
    <property type="match status" value="1"/>
</dbReference>
<dbReference type="SUPFAM" id="SSF52540">
    <property type="entry name" value="P-loop containing nucleoside triphosphate hydrolases"/>
    <property type="match status" value="1"/>
</dbReference>
<feature type="region of interest" description="Disordered" evidence="1">
    <location>
        <begin position="348"/>
        <end position="420"/>
    </location>
</feature>
<dbReference type="Proteomes" id="UP000000702">
    <property type="component" value="Unassembled WGS sequence"/>
</dbReference>
<feature type="region of interest" description="Disordered" evidence="1">
    <location>
        <begin position="895"/>
        <end position="914"/>
    </location>
</feature>
<dbReference type="AlphaFoldDB" id="F9WFQ0"/>
<comment type="caution">
    <text evidence="3">The sequence shown here is derived from an EMBL/GenBank/DDBJ whole genome shotgun (WGS) entry which is preliminary data.</text>
</comment>
<evidence type="ECO:0000256" key="1">
    <source>
        <dbReference type="SAM" id="MobiDB-lite"/>
    </source>
</evidence>
<dbReference type="Gene3D" id="3.40.50.300">
    <property type="entry name" value="P-loop containing nucleotide triphosphate hydrolases"/>
    <property type="match status" value="1"/>
</dbReference>
<sequence>MSSLTYENLYREVLDDLVDIWKEDMSVAKMRVPPTGRPRYEQLLRYWTSLYVQYLRAGRKLVTVHDTQLQPQKRYDVRTLLDACLARMLELRSLLTTNCGEFVKLDECILDMKMSPDELEVPIPRYFVEDNISVMQERWRQIVSLQNHYKETDANAPVTKALADAQPMLITDSSATGDCVQATSGSRMSLDEAVMLLKINERGRQARQRAKFQLNMYAQRQHSEEVSVFYDHPTGRERAATVLQSAVQAYLTRKHIFRDHHEELQLLGMAPTAESTDKNEAVLAQHRLEELKARQRMNEANYRQKVVEIDNRIKREEGPRTMEMMLNEVLTRMAYARLECKDDPLVVQATDDGSSHKPQEAPSRPVSSGGPAPEDFARLSQNTPTLPLSDGVANETRNVGRKSGSVVARRRGEEDESVPVMPPSAMWETIKGENERYSTMWRPLFEQTYIKDGELDQPADVAILRQQLLEGPRGIMEDLRRFVDELILMEVENLKRRIEQERRSGKKKGGKKKKAPRKPRSPKLKDPTKGSTIETLVNSAVYQNVLKVPNQKISLEGYLGCVMAQESALDALLRIQKPDDDMRKKWQRIINNWDNQVEKLMKMKKDAFQKIFDKYVQQSTWLAEPTAAHVRQSVTEYAILPLGSQVIHDLSPSSKTLLLYGFHGTGKTHLVHAICNHSSANFFDLSPANFESDVGLIGIIQTVFYLARVMAPSVIYIDSIEKLFLRRKRKAPKDPLMKRGKKMKKEVLKGIASIAPTDRVMVIGTSCAPYDADFNAMVNNFSHMIYCGCPDYASRVAVLQELITRRAGGSCELKTECYHELALLTEGFTCGNMVEMIREALSKRRLGRIDRRPVTADDFLPAIIHVKPPAAEERTLMREFMMRLPLHLRRVNPPVDIPLPEKDTATKKRPKKKE</sequence>
<dbReference type="OMA" id="WFIECRA"/>
<dbReference type="InterPro" id="IPR052267">
    <property type="entry name" value="N-DRC_Component"/>
</dbReference>
<organism evidence="3 4">
    <name type="scientific">Trypanosoma congolense (strain IL3000)</name>
    <dbReference type="NCBI Taxonomy" id="1068625"/>
    <lineage>
        <taxon>Eukaryota</taxon>
        <taxon>Discoba</taxon>
        <taxon>Euglenozoa</taxon>
        <taxon>Kinetoplastea</taxon>
        <taxon>Metakinetoplastina</taxon>
        <taxon>Trypanosomatida</taxon>
        <taxon>Trypanosomatidae</taxon>
        <taxon>Trypanosoma</taxon>
        <taxon>Nannomonas</taxon>
    </lineage>
</organism>
<proteinExistence type="predicted"/>
<keyword evidence="4" id="KW-1185">Reference proteome</keyword>
<feature type="compositionally biased region" description="Basic residues" evidence="1">
    <location>
        <begin position="504"/>
        <end position="522"/>
    </location>
</feature>
<dbReference type="GO" id="GO:0005524">
    <property type="term" value="F:ATP binding"/>
    <property type="evidence" value="ECO:0007669"/>
    <property type="project" value="InterPro"/>
</dbReference>
<feature type="region of interest" description="Disordered" evidence="1">
    <location>
        <begin position="499"/>
        <end position="530"/>
    </location>
</feature>
<evidence type="ECO:0000259" key="2">
    <source>
        <dbReference type="Pfam" id="PF00004"/>
    </source>
</evidence>
<dbReference type="InterPro" id="IPR027417">
    <property type="entry name" value="P-loop_NTPase"/>
</dbReference>
<dbReference type="InterPro" id="IPR003959">
    <property type="entry name" value="ATPase_AAA_core"/>
</dbReference>
<gene>
    <name evidence="3" type="ORF">TCIL3000_0_10780</name>
</gene>